<organism evidence="1 2">
    <name type="scientific">Talaromyces proteolyticus</name>
    <dbReference type="NCBI Taxonomy" id="1131652"/>
    <lineage>
        <taxon>Eukaryota</taxon>
        <taxon>Fungi</taxon>
        <taxon>Dikarya</taxon>
        <taxon>Ascomycota</taxon>
        <taxon>Pezizomycotina</taxon>
        <taxon>Eurotiomycetes</taxon>
        <taxon>Eurotiomycetidae</taxon>
        <taxon>Eurotiales</taxon>
        <taxon>Trichocomaceae</taxon>
        <taxon>Talaromyces</taxon>
        <taxon>Talaromyces sect. Bacilispori</taxon>
    </lineage>
</organism>
<reference evidence="1" key="1">
    <citation type="submission" date="2021-12" db="EMBL/GenBank/DDBJ databases">
        <title>Convergent genome expansion in fungi linked to evolution of root-endophyte symbiosis.</title>
        <authorList>
            <consortium name="DOE Joint Genome Institute"/>
            <person name="Ke Y.-H."/>
            <person name="Bonito G."/>
            <person name="Liao H.-L."/>
            <person name="Looney B."/>
            <person name="Rojas-Flechas A."/>
            <person name="Nash J."/>
            <person name="Hameed K."/>
            <person name="Schadt C."/>
            <person name="Martin F."/>
            <person name="Crous P.W."/>
            <person name="Miettinen O."/>
            <person name="Magnuson J.K."/>
            <person name="Labbe J."/>
            <person name="Jacobson D."/>
            <person name="Doktycz M.J."/>
            <person name="Veneault-Fourrey C."/>
            <person name="Kuo A."/>
            <person name="Mondo S."/>
            <person name="Calhoun S."/>
            <person name="Riley R."/>
            <person name="Ohm R."/>
            <person name="LaButti K."/>
            <person name="Andreopoulos B."/>
            <person name="Pangilinan J."/>
            <person name="Nolan M."/>
            <person name="Tritt A."/>
            <person name="Clum A."/>
            <person name="Lipzen A."/>
            <person name="Daum C."/>
            <person name="Barry K."/>
            <person name="Grigoriev I.V."/>
            <person name="Vilgalys R."/>
        </authorList>
    </citation>
    <scope>NUCLEOTIDE SEQUENCE</scope>
    <source>
        <strain evidence="1">PMI_201</strain>
    </source>
</reference>
<comment type="caution">
    <text evidence="1">The sequence shown here is derived from an EMBL/GenBank/DDBJ whole genome shotgun (WGS) entry which is preliminary data.</text>
</comment>
<dbReference type="EMBL" id="JAJTJA010000002">
    <property type="protein sequence ID" value="KAH8703245.1"/>
    <property type="molecule type" value="Genomic_DNA"/>
</dbReference>
<proteinExistence type="predicted"/>
<dbReference type="Proteomes" id="UP001201262">
    <property type="component" value="Unassembled WGS sequence"/>
</dbReference>
<dbReference type="RefSeq" id="XP_046076263.1">
    <property type="nucleotide sequence ID" value="XM_046218905.1"/>
</dbReference>
<dbReference type="AlphaFoldDB" id="A0AAD4L0H4"/>
<evidence type="ECO:0000313" key="2">
    <source>
        <dbReference type="Proteomes" id="UP001201262"/>
    </source>
</evidence>
<dbReference type="GeneID" id="70249192"/>
<gene>
    <name evidence="1" type="ORF">BGW36DRAFT_403685</name>
</gene>
<accession>A0AAD4L0H4</accession>
<sequence length="290" mass="33725">MHCPSNCISLLLTNQQLSAETRTVIDRMKSTTYVLDVSVLNDMDLFPTWLSVPYITKRVSTLYADVRLFGHIISEEVARRQVGDGGNLGFHWSFYALLERFLRYGPVGEKKETSGRPKPQFRNLTFDDYDVTVKLLVLNFKSAEPELSFPPDTVTYQEWISHHFTHFLTRNRFQTDIDLERYTTRPEWPSTFLVSEIHSILCMSYHTAFYGKELYERIGTIRILVDGDLKHEFDLASMLASLRFTSPSETFGHVSAEKRIPAFWNWKKQTLARRDQLGFPVVWPEDPELA</sequence>
<name>A0AAD4L0H4_9EURO</name>
<evidence type="ECO:0000313" key="1">
    <source>
        <dbReference type="EMBL" id="KAH8703245.1"/>
    </source>
</evidence>
<protein>
    <submittedName>
        <fullName evidence="1">Uncharacterized protein</fullName>
    </submittedName>
</protein>
<keyword evidence="2" id="KW-1185">Reference proteome</keyword>